<feature type="domain" description="Helicase ATP-binding" evidence="10">
    <location>
        <begin position="38"/>
        <end position="253"/>
    </location>
</feature>
<dbReference type="EMBL" id="SSTM01000003">
    <property type="protein sequence ID" value="TJW10787.1"/>
    <property type="molecule type" value="Genomic_DNA"/>
</dbReference>
<name>A0A4T9TI25_9ACTN</name>
<dbReference type="GO" id="GO:0016887">
    <property type="term" value="F:ATP hydrolysis activity"/>
    <property type="evidence" value="ECO:0007669"/>
    <property type="project" value="TreeGrafter"/>
</dbReference>
<evidence type="ECO:0000256" key="4">
    <source>
        <dbReference type="ARBA" id="ARBA00022806"/>
    </source>
</evidence>
<comment type="caution">
    <text evidence="12">The sequence shown here is derived from an EMBL/GenBank/DDBJ whole genome shotgun (WGS) entry which is preliminary data.</text>
</comment>
<dbReference type="Gene3D" id="3.40.50.300">
    <property type="entry name" value="P-loop containing nucleotide triphosphate hydrolases"/>
    <property type="match status" value="2"/>
</dbReference>
<evidence type="ECO:0000256" key="1">
    <source>
        <dbReference type="ARBA" id="ARBA00022741"/>
    </source>
</evidence>
<gene>
    <name evidence="12" type="ORF">E5982_05810</name>
</gene>
<dbReference type="InterPro" id="IPR001650">
    <property type="entry name" value="Helicase_C-like"/>
</dbReference>
<dbReference type="Pfam" id="PF23235">
    <property type="entry name" value="WHD_3rd_Lhr"/>
    <property type="match status" value="1"/>
</dbReference>
<protein>
    <submittedName>
        <fullName evidence="12">DEAD/DEAH box helicase</fullName>
    </submittedName>
</protein>
<evidence type="ECO:0000256" key="3">
    <source>
        <dbReference type="ARBA" id="ARBA00022801"/>
    </source>
</evidence>
<evidence type="ECO:0000259" key="10">
    <source>
        <dbReference type="PROSITE" id="PS51192"/>
    </source>
</evidence>
<evidence type="ECO:0000256" key="6">
    <source>
        <dbReference type="ARBA" id="ARBA00023125"/>
    </source>
</evidence>
<feature type="compositionally biased region" description="Basic and acidic residues" evidence="9">
    <location>
        <begin position="409"/>
        <end position="418"/>
    </location>
</feature>
<dbReference type="Pfam" id="PF08494">
    <property type="entry name" value="DEAD_assoc"/>
    <property type="match status" value="1"/>
</dbReference>
<feature type="region of interest" description="Disordered" evidence="9">
    <location>
        <begin position="77"/>
        <end position="97"/>
    </location>
</feature>
<dbReference type="SUPFAM" id="SSF52540">
    <property type="entry name" value="P-loop containing nucleoside triphosphate hydrolases"/>
    <property type="match status" value="1"/>
</dbReference>
<dbReference type="InterPro" id="IPR055369">
    <property type="entry name" value="WH2_Lhr"/>
</dbReference>
<dbReference type="PROSITE" id="PS51194">
    <property type="entry name" value="HELICASE_CTER"/>
    <property type="match status" value="1"/>
</dbReference>
<feature type="region of interest" description="Disordered" evidence="9">
    <location>
        <begin position="1379"/>
        <end position="1398"/>
    </location>
</feature>
<reference evidence="12 13" key="1">
    <citation type="submission" date="2019-04" db="EMBL/GenBank/DDBJ databases">
        <title>Microbes associate with the intestines of laboratory mice.</title>
        <authorList>
            <person name="Navarre W."/>
            <person name="Wong E."/>
            <person name="Huang K.C."/>
            <person name="Tropini C."/>
            <person name="Ng K."/>
            <person name="Yu B."/>
        </authorList>
    </citation>
    <scope>NUCLEOTIDE SEQUENCE [LARGE SCALE GENOMIC DNA]</scope>
    <source>
        <strain evidence="12 13">NM48_B13</strain>
    </source>
</reference>
<evidence type="ECO:0000259" key="11">
    <source>
        <dbReference type="PROSITE" id="PS51194"/>
    </source>
</evidence>
<dbReference type="SMART" id="SM00490">
    <property type="entry name" value="HELICc"/>
    <property type="match status" value="1"/>
</dbReference>
<evidence type="ECO:0000256" key="5">
    <source>
        <dbReference type="ARBA" id="ARBA00022840"/>
    </source>
</evidence>
<evidence type="ECO:0000256" key="9">
    <source>
        <dbReference type="SAM" id="MobiDB-lite"/>
    </source>
</evidence>
<dbReference type="GO" id="GO:0004386">
    <property type="term" value="F:helicase activity"/>
    <property type="evidence" value="ECO:0007669"/>
    <property type="project" value="UniProtKB-KW"/>
</dbReference>
<proteinExistence type="predicted"/>
<keyword evidence="5" id="KW-0067">ATP-binding</keyword>
<evidence type="ECO:0000256" key="2">
    <source>
        <dbReference type="ARBA" id="ARBA00022763"/>
    </source>
</evidence>
<keyword evidence="7" id="KW-0234">DNA repair</keyword>
<keyword evidence="3" id="KW-0378">Hydrolase</keyword>
<dbReference type="InterPro" id="IPR013701">
    <property type="entry name" value="Lhr-like_DEAD/DEAH_assoc"/>
</dbReference>
<feature type="region of interest" description="Disordered" evidence="9">
    <location>
        <begin position="399"/>
        <end position="419"/>
    </location>
</feature>
<dbReference type="InterPro" id="IPR027417">
    <property type="entry name" value="P-loop_NTPase"/>
</dbReference>
<keyword evidence="1" id="KW-0547">Nucleotide-binding</keyword>
<evidence type="ECO:0000313" key="12">
    <source>
        <dbReference type="EMBL" id="TJW10787.1"/>
    </source>
</evidence>
<dbReference type="Pfam" id="PF00270">
    <property type="entry name" value="DEAD"/>
    <property type="match status" value="1"/>
</dbReference>
<dbReference type="Pfam" id="PF23236">
    <property type="entry name" value="WHD_2nd_Lhr"/>
    <property type="match status" value="1"/>
</dbReference>
<dbReference type="InterPro" id="IPR055368">
    <property type="entry name" value="WH3_Lhr"/>
</dbReference>
<evidence type="ECO:0000256" key="8">
    <source>
        <dbReference type="ARBA" id="ARBA00023235"/>
    </source>
</evidence>
<dbReference type="InterPro" id="IPR011545">
    <property type="entry name" value="DEAD/DEAH_box_helicase_dom"/>
</dbReference>
<dbReference type="Pfam" id="PF19306">
    <property type="entry name" value="WHD_Lhr"/>
    <property type="match status" value="1"/>
</dbReference>
<dbReference type="PROSITE" id="PS51192">
    <property type="entry name" value="HELICASE_ATP_BIND_1"/>
    <property type="match status" value="1"/>
</dbReference>
<dbReference type="Proteomes" id="UP000309454">
    <property type="component" value="Unassembled WGS sequence"/>
</dbReference>
<dbReference type="InterPro" id="IPR014001">
    <property type="entry name" value="Helicase_ATP-bd"/>
</dbReference>
<dbReference type="InterPro" id="IPR052511">
    <property type="entry name" value="ATP-dep_Helicase"/>
</dbReference>
<dbReference type="Pfam" id="PF23234">
    <property type="entry name" value="WHD_4th_Lhr"/>
    <property type="match status" value="1"/>
</dbReference>
<keyword evidence="4 12" id="KW-0347">Helicase</keyword>
<dbReference type="RefSeq" id="WP_136845768.1">
    <property type="nucleotide sequence ID" value="NZ_SSTM01000003.1"/>
</dbReference>
<dbReference type="PANTHER" id="PTHR47962">
    <property type="entry name" value="ATP-DEPENDENT HELICASE LHR-RELATED-RELATED"/>
    <property type="match status" value="1"/>
</dbReference>
<dbReference type="PANTHER" id="PTHR47962:SF5">
    <property type="entry name" value="ATP-DEPENDENT HELICASE LHR-RELATED"/>
    <property type="match status" value="1"/>
</dbReference>
<dbReference type="InterPro" id="IPR055367">
    <property type="entry name" value="WH4_Lhr"/>
</dbReference>
<keyword evidence="13" id="KW-1185">Reference proteome</keyword>
<keyword evidence="2" id="KW-0227">DNA damage</keyword>
<evidence type="ECO:0000313" key="13">
    <source>
        <dbReference type="Proteomes" id="UP000309454"/>
    </source>
</evidence>
<dbReference type="InterPro" id="IPR045628">
    <property type="entry name" value="Lhr_WH_dom"/>
</dbReference>
<dbReference type="OrthoDB" id="9815222at2"/>
<dbReference type="GO" id="GO:0003677">
    <property type="term" value="F:DNA binding"/>
    <property type="evidence" value="ECO:0007669"/>
    <property type="project" value="UniProtKB-KW"/>
</dbReference>
<organism evidence="12 13">
    <name type="scientific">Parvibacter caecicola</name>
    <dbReference type="NCBI Taxonomy" id="747645"/>
    <lineage>
        <taxon>Bacteria</taxon>
        <taxon>Bacillati</taxon>
        <taxon>Actinomycetota</taxon>
        <taxon>Coriobacteriia</taxon>
        <taxon>Coriobacteriales</taxon>
        <taxon>Coriobacteriaceae</taxon>
        <taxon>Parvibacter</taxon>
    </lineage>
</organism>
<sequence length="1758" mass="184784">MPCVDGAIDNPLRLFSPAAQEWFVQELGQPTDVQRRAWEVIASGENALVVAPTGSGKTLAAFYFAIDRLWQEKSAVAQGSQGDGAASPKPRKGKGRSKGVRVLYISPLKALGADVERNLRRPLAGLAAKAVAGGMEAATAAGLVTTAQRTGDTTPDQRRKIVSHPPDILITTPESLYLMLTSQAREVLKTVEAVIVDEVHALAGNKRGAHLSLSLERLDALLPRPAQRVGLSATVRPVEEVARFLGGVHPVTVVQAQARPSLDLRVAVPVPDMTAVPAFGGAAFDKARSSGANGAGPRRVPAENAWKSDRALRALMANEAPSVSPDSRVGAVTIWPYLESDILDLVLTHRSTIVFVNSRGLCEKLTARLNELYARRYGGRAVTFVDAGYWSAVGSVDTAGPRTAGASGEEQRCSKGDESSAVGRFCPGAHGEALRGLGPTGAYRSDMGSSTELGQGAPEVVAKAHHGSVSKERRREVEEALKSGALPCVVATSSLELGIDMGEVDLVVQVAPPPSVASGLQRVGRANHQVGGKSAGVFLPRTRCEVLDTAVVAEGMEEGRIEATRLVENALDVLAQQTVAAVAMDGLEANEWYGTVRRSACFADLPRSAFGSVLALLAGEYTEGVLAKVPARLSWDRAAGTLTAKPGAQRAAVGAAGTIPDRGMFPVVLPQGDGAKGRKRVGELDEEMVMESRVGDVIALGTSTWKICEITADRVMVEPAPGRSARLPFWHGEAQSRPFEAGKAKGEFLAWAQGILEDEGGPGDGRLSDAAGFCERLGRAGLDDYASGNLAALLQAQQAATGVLPSASTLVMERCEDETGDWRLILHSPFGRAVNEPWALAVAERLKARYGFNPQVMAGDDGILVQWPVGQGGIPGAELFAFTPDEAMGLVRASIAGTALFAARFRECAARALLMPPAAAGKRAPLWLQRLKGGQLLEAARLERNFPIMVEALRECLQDVFDIEAFLGLMDAVQAGKVGFSEARTLVPSPFAAALVFGYVAEHLYEGDLPHAERASSMLSVDPAVLREVLGAAEVGDLLDPVVVAAVERQLQRTAPGWQRKGIEGVEALLRELGPLSVADLLQRLDFGDDEAPSSGEGESCAAVVDALPTGAAAARDCPSEHEAVVVAWLQELELGHRVFPVALGGADRWAFVSDGRRLAEVTGAEVPPWALAAGPVEEGRAGAAQTLDALARRFAATHGPFEAKTLARHLGVGELLADESLKRLEAAATVVPLRFGGVASWADAGVLQRLRRLSAQAVEQAAAPVKGAALQQLVLRRQGVPCAASQDPLDALAEVIVQFEGAFLPYETWAKVVFSSRVPQWAPGLLQQLLDEGEVIWQARGQGEGKPPLVAFYPTDSPAAPLPLLSRAVEALLEETGEGAELGNERETEGAPAASGGAALRREIARALASMGPMSLPQMTEMVARALPDQEVSARAVTDQLDAMAQEGLLTNSLLSYLAFSGDSSAAVARSTPSRQQPALAAPGARRASSRRGRRAAERQFKADFMARRAAAESFDAAYGGNWALLRPAQADPTLAALDAVEGLLDRYGVVTADVALLAGVPGGLSGLYPVLRSMEEAGEVLRGCFVEGLGPVQFAARETVEQLRRLGEPGEAEAAGCEGGAAAGAAGGTPSLAVLPAEDPAFLYGAVLPWPDGAAVQKRPGALAVLKEGALAAFASAHLKSLALFTASEPAALAAIEALRDCEVARLRREGTLAKAKLVVEAVNGESALEEGNAALLQQAGFVRYPDGMRYYPQLF</sequence>
<dbReference type="Pfam" id="PF00271">
    <property type="entry name" value="Helicase_C"/>
    <property type="match status" value="1"/>
</dbReference>
<feature type="region of interest" description="Disordered" evidence="9">
    <location>
        <begin position="1470"/>
        <end position="1495"/>
    </location>
</feature>
<feature type="compositionally biased region" description="Low complexity" evidence="9">
    <location>
        <begin position="1476"/>
        <end position="1488"/>
    </location>
</feature>
<dbReference type="SMART" id="SM00487">
    <property type="entry name" value="DEXDc"/>
    <property type="match status" value="1"/>
</dbReference>
<dbReference type="GO" id="GO:0005524">
    <property type="term" value="F:ATP binding"/>
    <property type="evidence" value="ECO:0007669"/>
    <property type="project" value="UniProtKB-KW"/>
</dbReference>
<keyword evidence="6" id="KW-0238">DNA-binding</keyword>
<evidence type="ECO:0000256" key="7">
    <source>
        <dbReference type="ARBA" id="ARBA00023204"/>
    </source>
</evidence>
<accession>A0A4T9TI25</accession>
<dbReference type="GO" id="GO:0006281">
    <property type="term" value="P:DNA repair"/>
    <property type="evidence" value="ECO:0007669"/>
    <property type="project" value="UniProtKB-KW"/>
</dbReference>
<keyword evidence="8" id="KW-0413">Isomerase</keyword>
<feature type="domain" description="Helicase C-terminal" evidence="11">
    <location>
        <begin position="341"/>
        <end position="572"/>
    </location>
</feature>